<evidence type="ECO:0000313" key="2">
    <source>
        <dbReference type="EMBL" id="KAG6773023.1"/>
    </source>
</evidence>
<feature type="compositionally biased region" description="Polar residues" evidence="1">
    <location>
        <begin position="1"/>
        <end position="11"/>
    </location>
</feature>
<feature type="compositionally biased region" description="Basic and acidic residues" evidence="1">
    <location>
        <begin position="434"/>
        <end position="454"/>
    </location>
</feature>
<dbReference type="EMBL" id="JAAWWB010000010">
    <property type="protein sequence ID" value="KAG6773023.1"/>
    <property type="molecule type" value="Genomic_DNA"/>
</dbReference>
<dbReference type="PANTHER" id="PTHR37729">
    <property type="entry name" value="NEUROFILAMENT PROTEIN-LIKE PROTEIN"/>
    <property type="match status" value="1"/>
</dbReference>
<feature type="compositionally biased region" description="Basic and acidic residues" evidence="1">
    <location>
        <begin position="595"/>
        <end position="606"/>
    </location>
</feature>
<feature type="region of interest" description="Disordered" evidence="1">
    <location>
        <begin position="128"/>
        <end position="151"/>
    </location>
</feature>
<sequence length="756" mass="82831">MATDTAPSHQTPSDHEPMEKMTEEVKPVEPEIVSVAKKTEEEEDLKPNELASQSTPLAKSEGEAEDEAKPPTVEVKMIDDAPIVDVPVVDEKELEKDSIPDSDTSSVLAPVTSVVNGESVAPATEFVHKEAEEQPLSSSLEELPNEEPKTVDVPVSLEEAIEKPHEPSEVLIIKESEPTVAKNTEDSGVLKEVDKPELVIPEVEVKLQEQSEVGKQVEKPKTEVIEKPEEPLEVIPIKSEALVVKDAEDSEPVFKEDDKPEPELVIPEMEVKLEEQSKVIKKVEPEEKSVEVVKTQELAEVLLTKESEAVLVKDIDGSQELSKEADKVEAVAPEPREVKMESEVTEQVEKTGEKSVEAIEKTQDSSEVHPIKESEAVAVKDIDDSVAVPEVDKPESAVPEVEVKQEQSEVIEQVEKTESAVPQVEVKLVEKPEVTEQVEKPESLGPEVEVKSEEQPEVTTHTEKRKKHEVELKTEAPSEVSEQVEIKPTNEKPEEVAGITQEAEVDVKEDIGKSSLPEVVGKVGPEDGKKEAEGTDPVEVLVKEVVVEAEKGGEEKEAQTTKDEGENIASETLKEELAHPIKVEDVSDAVSNTEVTEKSFEGEKTVENVVPAVEDKKEEIPAGEETEKDQKIEGKLDEATTIGSETVKESQDSGLEAKEEESAKNNKENSKQEKVDEIAKSDTQNLEPSTTKDADDIKVSQDLPREVPAKPTQKHSNNILTKVKQSLVKAKKAIIGKSPTPKTVSSDTKGDVKVNN</sequence>
<reference evidence="2" key="1">
    <citation type="journal article" date="2020" name="bioRxiv">
        <title>Hybrid origin of Populus tomentosa Carr. identified through genome sequencing and phylogenomic analysis.</title>
        <authorList>
            <person name="An X."/>
            <person name="Gao K."/>
            <person name="Chen Z."/>
            <person name="Li J."/>
            <person name="Yang X."/>
            <person name="Yang X."/>
            <person name="Zhou J."/>
            <person name="Guo T."/>
            <person name="Zhao T."/>
            <person name="Huang S."/>
            <person name="Miao D."/>
            <person name="Khan W.U."/>
            <person name="Rao P."/>
            <person name="Ye M."/>
            <person name="Lei B."/>
            <person name="Liao W."/>
            <person name="Wang J."/>
            <person name="Ji L."/>
            <person name="Li Y."/>
            <person name="Guo B."/>
            <person name="Mustafa N.S."/>
            <person name="Li S."/>
            <person name="Yun Q."/>
            <person name="Keller S.R."/>
            <person name="Mao J."/>
            <person name="Zhang R."/>
            <person name="Strauss S.H."/>
        </authorList>
    </citation>
    <scope>NUCLEOTIDE SEQUENCE</scope>
    <source>
        <strain evidence="2">GM15</strain>
        <tissue evidence="2">Leaf</tissue>
    </source>
</reference>
<dbReference type="AlphaFoldDB" id="A0A8X7ZLB4"/>
<proteinExistence type="predicted"/>
<dbReference type="PANTHER" id="PTHR37729:SF1">
    <property type="entry name" value="NEUROFILAMENT PROTEIN-LIKE PROTEIN"/>
    <property type="match status" value="1"/>
</dbReference>
<feature type="region of interest" description="Disordered" evidence="1">
    <location>
        <begin position="434"/>
        <end position="756"/>
    </location>
</feature>
<feature type="compositionally biased region" description="Basic and acidic residues" evidence="1">
    <location>
        <begin position="628"/>
        <end position="638"/>
    </location>
</feature>
<evidence type="ECO:0000256" key="1">
    <source>
        <dbReference type="SAM" id="MobiDB-lite"/>
    </source>
</evidence>
<feature type="compositionally biased region" description="Basic and acidic residues" evidence="1">
    <location>
        <begin position="484"/>
        <end position="495"/>
    </location>
</feature>
<feature type="compositionally biased region" description="Basic and acidic residues" evidence="1">
    <location>
        <begin position="524"/>
        <end position="533"/>
    </location>
</feature>
<gene>
    <name evidence="2" type="ORF">POTOM_020275</name>
</gene>
<comment type="caution">
    <text evidence="2">The sequence shown here is derived from an EMBL/GenBank/DDBJ whole genome shotgun (WGS) entry which is preliminary data.</text>
</comment>
<dbReference type="OrthoDB" id="1304274at2759"/>
<keyword evidence="3" id="KW-1185">Reference proteome</keyword>
<dbReference type="Proteomes" id="UP000886885">
    <property type="component" value="Chromosome 5D"/>
</dbReference>
<feature type="compositionally biased region" description="Basic and acidic residues" evidence="1">
    <location>
        <begin position="646"/>
        <end position="680"/>
    </location>
</feature>
<feature type="compositionally biased region" description="Polar residues" evidence="1">
    <location>
        <begin position="714"/>
        <end position="724"/>
    </location>
</feature>
<feature type="region of interest" description="Disordered" evidence="1">
    <location>
        <begin position="1"/>
        <end position="106"/>
    </location>
</feature>
<feature type="compositionally biased region" description="Basic and acidic residues" evidence="1">
    <location>
        <begin position="690"/>
        <end position="708"/>
    </location>
</feature>
<accession>A0A8X7ZLB4</accession>
<protein>
    <submittedName>
        <fullName evidence="2">Uncharacterized protein</fullName>
    </submittedName>
</protein>
<name>A0A8X7ZLB4_POPTO</name>
<feature type="compositionally biased region" description="Basic and acidic residues" evidence="1">
    <location>
        <begin position="541"/>
        <end position="565"/>
    </location>
</feature>
<feature type="compositionally biased region" description="Basic and acidic residues" evidence="1">
    <location>
        <begin position="12"/>
        <end position="29"/>
    </location>
</feature>
<organism evidence="2 3">
    <name type="scientific">Populus tomentosa</name>
    <name type="common">Chinese white poplar</name>
    <dbReference type="NCBI Taxonomy" id="118781"/>
    <lineage>
        <taxon>Eukaryota</taxon>
        <taxon>Viridiplantae</taxon>
        <taxon>Streptophyta</taxon>
        <taxon>Embryophyta</taxon>
        <taxon>Tracheophyta</taxon>
        <taxon>Spermatophyta</taxon>
        <taxon>Magnoliopsida</taxon>
        <taxon>eudicotyledons</taxon>
        <taxon>Gunneridae</taxon>
        <taxon>Pentapetalae</taxon>
        <taxon>rosids</taxon>
        <taxon>fabids</taxon>
        <taxon>Malpighiales</taxon>
        <taxon>Salicaceae</taxon>
        <taxon>Saliceae</taxon>
        <taxon>Populus</taxon>
    </lineage>
</organism>
<feature type="compositionally biased region" description="Basic and acidic residues" evidence="1">
    <location>
        <begin position="390"/>
        <end position="406"/>
    </location>
</feature>
<feature type="compositionally biased region" description="Basic and acidic residues" evidence="1">
    <location>
        <begin position="89"/>
        <end position="99"/>
    </location>
</feature>
<feature type="region of interest" description="Disordered" evidence="1">
    <location>
        <begin position="319"/>
        <end position="406"/>
    </location>
</feature>
<feature type="compositionally biased region" description="Basic and acidic residues" evidence="1">
    <location>
        <begin position="319"/>
        <end position="383"/>
    </location>
</feature>
<feature type="compositionally biased region" description="Basic and acidic residues" evidence="1">
    <location>
        <begin position="572"/>
        <end position="585"/>
    </location>
</feature>
<evidence type="ECO:0000313" key="3">
    <source>
        <dbReference type="Proteomes" id="UP000886885"/>
    </source>
</evidence>